<evidence type="ECO:0000313" key="2">
    <source>
        <dbReference type="Proteomes" id="UP000800038"/>
    </source>
</evidence>
<dbReference type="Proteomes" id="UP000800038">
    <property type="component" value="Unassembled WGS sequence"/>
</dbReference>
<dbReference type="EMBL" id="ML976045">
    <property type="protein sequence ID" value="KAF1941587.1"/>
    <property type="molecule type" value="Genomic_DNA"/>
</dbReference>
<proteinExistence type="predicted"/>
<name>A0A6A5SX46_9PLEO</name>
<sequence length="104" mass="11445">MTFPALLAPKYAALITVVSPHYLSFEYTALACFITLWSLVRIPMSDTTPTAHASTPQRLILSKGKGNAGKARCRNKLRITGWRLTGSSVLRITLAPNKALQLFK</sequence>
<protein>
    <submittedName>
        <fullName evidence="1">Uncharacterized protein</fullName>
    </submittedName>
</protein>
<evidence type="ECO:0000313" key="1">
    <source>
        <dbReference type="EMBL" id="KAF1941587.1"/>
    </source>
</evidence>
<reference evidence="1" key="1">
    <citation type="journal article" date="2020" name="Stud. Mycol.">
        <title>101 Dothideomycetes genomes: a test case for predicting lifestyles and emergence of pathogens.</title>
        <authorList>
            <person name="Haridas S."/>
            <person name="Albert R."/>
            <person name="Binder M."/>
            <person name="Bloem J."/>
            <person name="Labutti K."/>
            <person name="Salamov A."/>
            <person name="Andreopoulos B."/>
            <person name="Baker S."/>
            <person name="Barry K."/>
            <person name="Bills G."/>
            <person name="Bluhm B."/>
            <person name="Cannon C."/>
            <person name="Castanera R."/>
            <person name="Culley D."/>
            <person name="Daum C."/>
            <person name="Ezra D."/>
            <person name="Gonzalez J."/>
            <person name="Henrissat B."/>
            <person name="Kuo A."/>
            <person name="Liang C."/>
            <person name="Lipzen A."/>
            <person name="Lutzoni F."/>
            <person name="Magnuson J."/>
            <person name="Mondo S."/>
            <person name="Nolan M."/>
            <person name="Ohm R."/>
            <person name="Pangilinan J."/>
            <person name="Park H.-J."/>
            <person name="Ramirez L."/>
            <person name="Alfaro M."/>
            <person name="Sun H."/>
            <person name="Tritt A."/>
            <person name="Yoshinaga Y."/>
            <person name="Zwiers L.-H."/>
            <person name="Turgeon B."/>
            <person name="Goodwin S."/>
            <person name="Spatafora J."/>
            <person name="Crous P."/>
            <person name="Grigoriev I."/>
        </authorList>
    </citation>
    <scope>NUCLEOTIDE SEQUENCE</scope>
    <source>
        <strain evidence="1">CBS 161.51</strain>
    </source>
</reference>
<keyword evidence="2" id="KW-1185">Reference proteome</keyword>
<dbReference type="AlphaFoldDB" id="A0A6A5SX46"/>
<gene>
    <name evidence="1" type="ORF">EJ02DRAFT_422876</name>
</gene>
<accession>A0A6A5SX46</accession>
<organism evidence="1 2">
    <name type="scientific">Clathrospora elynae</name>
    <dbReference type="NCBI Taxonomy" id="706981"/>
    <lineage>
        <taxon>Eukaryota</taxon>
        <taxon>Fungi</taxon>
        <taxon>Dikarya</taxon>
        <taxon>Ascomycota</taxon>
        <taxon>Pezizomycotina</taxon>
        <taxon>Dothideomycetes</taxon>
        <taxon>Pleosporomycetidae</taxon>
        <taxon>Pleosporales</taxon>
        <taxon>Diademaceae</taxon>
        <taxon>Clathrospora</taxon>
    </lineage>
</organism>